<evidence type="ECO:0000256" key="4">
    <source>
        <dbReference type="ARBA" id="ARBA00022605"/>
    </source>
</evidence>
<evidence type="ECO:0000256" key="6">
    <source>
        <dbReference type="ARBA" id="ARBA00023141"/>
    </source>
</evidence>
<evidence type="ECO:0000256" key="5">
    <source>
        <dbReference type="ARBA" id="ARBA00022822"/>
    </source>
</evidence>
<dbReference type="FunFam" id="3.20.20.70:FF:000037">
    <property type="entry name" value="Tryptophan synthase alpha chain"/>
    <property type="match status" value="1"/>
</dbReference>
<keyword evidence="7 9" id="KW-0456">Lyase</keyword>
<dbReference type="EMBL" id="FUXZ01000002">
    <property type="protein sequence ID" value="SKA60194.1"/>
    <property type="molecule type" value="Genomic_DNA"/>
</dbReference>
<feature type="active site" description="Proton acceptor" evidence="9">
    <location>
        <position position="45"/>
    </location>
</feature>
<protein>
    <recommendedName>
        <fullName evidence="9">Tryptophan synthase alpha chain</fullName>
        <ecNumber evidence="9">4.2.1.20</ecNumber>
    </recommendedName>
</protein>
<dbReference type="STRING" id="39495.SAMN02745111_00205"/>
<evidence type="ECO:0000313" key="11">
    <source>
        <dbReference type="EMBL" id="SKA60194.1"/>
    </source>
</evidence>
<evidence type="ECO:0000256" key="8">
    <source>
        <dbReference type="ARBA" id="ARBA00049047"/>
    </source>
</evidence>
<comment type="similarity">
    <text evidence="9 10">Belongs to the TrpA family.</text>
</comment>
<evidence type="ECO:0000256" key="2">
    <source>
        <dbReference type="ARBA" id="ARBA00004733"/>
    </source>
</evidence>
<comment type="catalytic activity">
    <reaction evidence="8 9">
        <text>(1S,2R)-1-C-(indol-3-yl)glycerol 3-phosphate + L-serine = D-glyceraldehyde 3-phosphate + L-tryptophan + H2O</text>
        <dbReference type="Rhea" id="RHEA:10532"/>
        <dbReference type="ChEBI" id="CHEBI:15377"/>
        <dbReference type="ChEBI" id="CHEBI:33384"/>
        <dbReference type="ChEBI" id="CHEBI:57912"/>
        <dbReference type="ChEBI" id="CHEBI:58866"/>
        <dbReference type="ChEBI" id="CHEBI:59776"/>
        <dbReference type="EC" id="4.2.1.20"/>
    </reaction>
</comment>
<dbReference type="OrthoDB" id="9804578at2"/>
<comment type="function">
    <text evidence="1 9">The alpha subunit is responsible for the aldol cleavage of indoleglycerol phosphate to indole and glyceraldehyde 3-phosphate.</text>
</comment>
<keyword evidence="5 9" id="KW-0822">Tryptophan biosynthesis</keyword>
<evidence type="ECO:0000256" key="3">
    <source>
        <dbReference type="ARBA" id="ARBA00011270"/>
    </source>
</evidence>
<sequence>MSKIKDAIKNSGKAFVPFITGGDPDLDTTLKLILAMQEAGADVIEVGIPFSDPIAEGSVIQEADLRALEGGTTTDKLFDALKTIKNDVKIPLVFMTYANVIFKYGSAKFMERCVESGISGIIVPDCPYEEREEFCHYCEKNNIDYIPLIAPTSKERIKDIAKSANGFVYVVSSLGVTGVRENITTDLKSMIDLVKEVTDVPAVVGFGISTPDKAAEICKVADGAIVGSAIVKIIAEYGKESITPIYDFVKSMKTAIMNVK</sequence>
<keyword evidence="6 9" id="KW-0057">Aromatic amino acid biosynthesis</keyword>
<comment type="pathway">
    <text evidence="2 9">Amino-acid biosynthesis; L-tryptophan biosynthesis; L-tryptophan from chorismate: step 5/5.</text>
</comment>
<dbReference type="PANTHER" id="PTHR43406">
    <property type="entry name" value="TRYPTOPHAN SYNTHASE, ALPHA CHAIN"/>
    <property type="match status" value="1"/>
</dbReference>
<dbReference type="CDD" id="cd04724">
    <property type="entry name" value="Tryptophan_synthase_alpha"/>
    <property type="match status" value="1"/>
</dbReference>
<dbReference type="HAMAP" id="MF_00131">
    <property type="entry name" value="Trp_synth_alpha"/>
    <property type="match status" value="1"/>
</dbReference>
<evidence type="ECO:0000256" key="7">
    <source>
        <dbReference type="ARBA" id="ARBA00023239"/>
    </source>
</evidence>
<dbReference type="EC" id="4.2.1.20" evidence="9"/>
<dbReference type="RefSeq" id="WP_078765096.1">
    <property type="nucleotide sequence ID" value="NZ_FUXZ01000002.1"/>
</dbReference>
<dbReference type="GO" id="GO:0005829">
    <property type="term" value="C:cytosol"/>
    <property type="evidence" value="ECO:0007669"/>
    <property type="project" value="TreeGrafter"/>
</dbReference>
<dbReference type="InterPro" id="IPR013785">
    <property type="entry name" value="Aldolase_TIM"/>
</dbReference>
<dbReference type="Proteomes" id="UP000190814">
    <property type="component" value="Unassembled WGS sequence"/>
</dbReference>
<evidence type="ECO:0000256" key="9">
    <source>
        <dbReference type="HAMAP-Rule" id="MF_00131"/>
    </source>
</evidence>
<gene>
    <name evidence="9" type="primary">trpA</name>
    <name evidence="11" type="ORF">SAMN02745111_00205</name>
</gene>
<dbReference type="Gene3D" id="3.20.20.70">
    <property type="entry name" value="Aldolase class I"/>
    <property type="match status" value="1"/>
</dbReference>
<evidence type="ECO:0000313" key="12">
    <source>
        <dbReference type="Proteomes" id="UP000190814"/>
    </source>
</evidence>
<feature type="active site" description="Proton acceptor" evidence="9">
    <location>
        <position position="56"/>
    </location>
</feature>
<accession>A0A1T4V5N0</accession>
<dbReference type="GO" id="GO:0004834">
    <property type="term" value="F:tryptophan synthase activity"/>
    <property type="evidence" value="ECO:0007669"/>
    <property type="project" value="UniProtKB-UniRule"/>
</dbReference>
<dbReference type="SUPFAM" id="SSF51366">
    <property type="entry name" value="Ribulose-phoshate binding barrel"/>
    <property type="match status" value="1"/>
</dbReference>
<dbReference type="InterPro" id="IPR018204">
    <property type="entry name" value="Trp_synthase_alpha_AS"/>
</dbReference>
<name>A0A1T4V5N0_9FIRM</name>
<dbReference type="InterPro" id="IPR002028">
    <property type="entry name" value="Trp_synthase_suA"/>
</dbReference>
<dbReference type="UniPathway" id="UPA00035">
    <property type="reaction ID" value="UER00044"/>
</dbReference>
<reference evidence="11 12" key="1">
    <citation type="submission" date="2017-02" db="EMBL/GenBank/DDBJ databases">
        <authorList>
            <person name="Peterson S.W."/>
        </authorList>
    </citation>
    <scope>NUCLEOTIDE SEQUENCE [LARGE SCALE GENOMIC DNA]</scope>
    <source>
        <strain evidence="11 12">ATCC 35992</strain>
    </source>
</reference>
<dbReference type="AlphaFoldDB" id="A0A1T4V5N0"/>
<dbReference type="NCBIfam" id="TIGR00262">
    <property type="entry name" value="trpA"/>
    <property type="match status" value="1"/>
</dbReference>
<comment type="subunit">
    <text evidence="3 9">Tetramer of two alpha and two beta chains.</text>
</comment>
<evidence type="ECO:0000256" key="1">
    <source>
        <dbReference type="ARBA" id="ARBA00003365"/>
    </source>
</evidence>
<dbReference type="PANTHER" id="PTHR43406:SF1">
    <property type="entry name" value="TRYPTOPHAN SYNTHASE ALPHA CHAIN, CHLOROPLASTIC"/>
    <property type="match status" value="1"/>
</dbReference>
<dbReference type="Pfam" id="PF00290">
    <property type="entry name" value="Trp_syntA"/>
    <property type="match status" value="1"/>
</dbReference>
<proteinExistence type="inferred from homology"/>
<keyword evidence="4 9" id="KW-0028">Amino-acid biosynthesis</keyword>
<evidence type="ECO:0000256" key="10">
    <source>
        <dbReference type="RuleBase" id="RU003662"/>
    </source>
</evidence>
<dbReference type="InterPro" id="IPR011060">
    <property type="entry name" value="RibuloseP-bd_barrel"/>
</dbReference>
<keyword evidence="12" id="KW-1185">Reference proteome</keyword>
<dbReference type="PROSITE" id="PS00167">
    <property type="entry name" value="TRP_SYNTHASE_ALPHA"/>
    <property type="match status" value="1"/>
</dbReference>
<organism evidence="11 12">
    <name type="scientific">Eubacterium uniforme</name>
    <dbReference type="NCBI Taxonomy" id="39495"/>
    <lineage>
        <taxon>Bacteria</taxon>
        <taxon>Bacillati</taxon>
        <taxon>Bacillota</taxon>
        <taxon>Clostridia</taxon>
        <taxon>Eubacteriales</taxon>
        <taxon>Eubacteriaceae</taxon>
        <taxon>Eubacterium</taxon>
    </lineage>
</organism>